<evidence type="ECO:0000256" key="2">
    <source>
        <dbReference type="ARBA" id="ARBA00023002"/>
    </source>
</evidence>
<dbReference type="AlphaFoldDB" id="A0A4R5UN67"/>
<organism evidence="4 5">
    <name type="scientific">Rhizobium deserti</name>
    <dbReference type="NCBI Taxonomy" id="2547961"/>
    <lineage>
        <taxon>Bacteria</taxon>
        <taxon>Pseudomonadati</taxon>
        <taxon>Pseudomonadota</taxon>
        <taxon>Alphaproteobacteria</taxon>
        <taxon>Hyphomicrobiales</taxon>
        <taxon>Rhizobiaceae</taxon>
        <taxon>Rhizobium/Agrobacterium group</taxon>
        <taxon>Rhizobium</taxon>
    </lineage>
</organism>
<comment type="similarity">
    <text evidence="1 3">Belongs to the short-chain dehydrogenases/reductases (SDR) family.</text>
</comment>
<dbReference type="EMBL" id="SMTL01000001">
    <property type="protein sequence ID" value="TDK39239.1"/>
    <property type="molecule type" value="Genomic_DNA"/>
</dbReference>
<protein>
    <submittedName>
        <fullName evidence="4">SDR family NAD(P)-dependent oxidoreductase</fullName>
    </submittedName>
</protein>
<dbReference type="PRINTS" id="PR00080">
    <property type="entry name" value="SDRFAMILY"/>
</dbReference>
<accession>A0A4R5UN67</accession>
<proteinExistence type="inferred from homology"/>
<dbReference type="InterPro" id="IPR002347">
    <property type="entry name" value="SDR_fam"/>
</dbReference>
<evidence type="ECO:0000256" key="3">
    <source>
        <dbReference type="RuleBase" id="RU000363"/>
    </source>
</evidence>
<evidence type="ECO:0000313" key="4">
    <source>
        <dbReference type="EMBL" id="TDK39239.1"/>
    </source>
</evidence>
<dbReference type="InterPro" id="IPR036291">
    <property type="entry name" value="NAD(P)-bd_dom_sf"/>
</dbReference>
<sequence>MGKRHLVALVTGATSGIGLATSNALVQAGYAVYGTTRRHAPEPTGDVSLITCDVRSEESVADAVGFVLDRADQIDLLVNNAGVGLLGAVEDSSVAQHQELFDLNVFGAIRTCKAVLPSMRRRGSGRIVNISSVLGFIPAPFSAAYAASKHALEAYSQSLDHEVRGQGVRVVLVEPAYTRTSFDANMLKPDHPKDEYLKARAGADKLIEQAIAKADTPEAVAKVVIRAATARSPALRYQAGGLARSLEVARKLVPEKMLDGMLRKQMQLDRTGT</sequence>
<gene>
    <name evidence="4" type="ORF">E2F50_03705</name>
</gene>
<dbReference type="CDD" id="cd05374">
    <property type="entry name" value="17beta-HSD-like_SDR_c"/>
    <property type="match status" value="1"/>
</dbReference>
<keyword evidence="2" id="KW-0560">Oxidoreductase</keyword>
<dbReference type="PRINTS" id="PR00081">
    <property type="entry name" value="GDHRDH"/>
</dbReference>
<dbReference type="PANTHER" id="PTHR43976">
    <property type="entry name" value="SHORT CHAIN DEHYDROGENASE"/>
    <property type="match status" value="1"/>
</dbReference>
<dbReference type="NCBIfam" id="NF004823">
    <property type="entry name" value="PRK06179.1"/>
    <property type="match status" value="1"/>
</dbReference>
<comment type="caution">
    <text evidence="4">The sequence shown here is derived from an EMBL/GenBank/DDBJ whole genome shotgun (WGS) entry which is preliminary data.</text>
</comment>
<dbReference type="SUPFAM" id="SSF51735">
    <property type="entry name" value="NAD(P)-binding Rossmann-fold domains"/>
    <property type="match status" value="1"/>
</dbReference>
<dbReference type="Gene3D" id="3.40.50.720">
    <property type="entry name" value="NAD(P)-binding Rossmann-like Domain"/>
    <property type="match status" value="1"/>
</dbReference>
<dbReference type="InterPro" id="IPR051911">
    <property type="entry name" value="SDR_oxidoreductase"/>
</dbReference>
<reference evidence="4 5" key="1">
    <citation type="submission" date="2019-03" db="EMBL/GenBank/DDBJ databases">
        <title>Rhizobium sp. nov., an bacterium isolated from biocrust in Mu Us Desert.</title>
        <authorList>
            <person name="Lixiong L."/>
        </authorList>
    </citation>
    <scope>NUCLEOTIDE SEQUENCE [LARGE SCALE GENOMIC DNA]</scope>
    <source>
        <strain evidence="4 5">SPY-1</strain>
    </source>
</reference>
<dbReference type="Proteomes" id="UP000295238">
    <property type="component" value="Unassembled WGS sequence"/>
</dbReference>
<dbReference type="OrthoDB" id="9793825at2"/>
<dbReference type="PANTHER" id="PTHR43976:SF16">
    <property type="entry name" value="SHORT-CHAIN DEHYDROGENASE_REDUCTASE FAMILY PROTEIN"/>
    <property type="match status" value="1"/>
</dbReference>
<evidence type="ECO:0000313" key="5">
    <source>
        <dbReference type="Proteomes" id="UP000295238"/>
    </source>
</evidence>
<name>A0A4R5UN67_9HYPH</name>
<dbReference type="Pfam" id="PF00106">
    <property type="entry name" value="adh_short"/>
    <property type="match status" value="1"/>
</dbReference>
<dbReference type="RefSeq" id="WP_133314688.1">
    <property type="nucleotide sequence ID" value="NZ_SMTL01000001.1"/>
</dbReference>
<evidence type="ECO:0000256" key="1">
    <source>
        <dbReference type="ARBA" id="ARBA00006484"/>
    </source>
</evidence>
<dbReference type="GO" id="GO:0016491">
    <property type="term" value="F:oxidoreductase activity"/>
    <property type="evidence" value="ECO:0007669"/>
    <property type="project" value="UniProtKB-KW"/>
</dbReference>
<keyword evidence="5" id="KW-1185">Reference proteome</keyword>